<proteinExistence type="predicted"/>
<keyword evidence="2" id="KW-1185">Reference proteome</keyword>
<name>A0A7J7W3G5_PIPKU</name>
<sequence length="123" mass="14098">MCRIICFFLGDQGRLHRRGDFKAIPSMSLFQPKERRCSWQNKLDEQRHGKVQVAFESGGTLVGCEPQKSGTEKGGMGEFIVANETKSEYYRWAVIVQESRISNLDFICRAEQKPLGLHILTEF</sequence>
<dbReference type="Proteomes" id="UP000558488">
    <property type="component" value="Unassembled WGS sequence"/>
</dbReference>
<dbReference type="AlphaFoldDB" id="A0A7J7W3G5"/>
<protein>
    <submittedName>
        <fullName evidence="1">Uncharacterized protein</fullName>
    </submittedName>
</protein>
<evidence type="ECO:0000313" key="2">
    <source>
        <dbReference type="Proteomes" id="UP000558488"/>
    </source>
</evidence>
<comment type="caution">
    <text evidence="1">The sequence shown here is derived from an EMBL/GenBank/DDBJ whole genome shotgun (WGS) entry which is preliminary data.</text>
</comment>
<accession>A0A7J7W3G5</accession>
<gene>
    <name evidence="1" type="ORF">mPipKuh1_008131</name>
</gene>
<organism evidence="1 2">
    <name type="scientific">Pipistrellus kuhlii</name>
    <name type="common">Kuhl's pipistrelle</name>
    <dbReference type="NCBI Taxonomy" id="59472"/>
    <lineage>
        <taxon>Eukaryota</taxon>
        <taxon>Metazoa</taxon>
        <taxon>Chordata</taxon>
        <taxon>Craniata</taxon>
        <taxon>Vertebrata</taxon>
        <taxon>Euteleostomi</taxon>
        <taxon>Mammalia</taxon>
        <taxon>Eutheria</taxon>
        <taxon>Laurasiatheria</taxon>
        <taxon>Chiroptera</taxon>
        <taxon>Yangochiroptera</taxon>
        <taxon>Vespertilionidae</taxon>
        <taxon>Pipistrellus</taxon>
    </lineage>
</organism>
<reference evidence="1 2" key="1">
    <citation type="journal article" date="2020" name="Nature">
        <title>Six reference-quality genomes reveal evolution of bat adaptations.</title>
        <authorList>
            <person name="Jebb D."/>
            <person name="Huang Z."/>
            <person name="Pippel M."/>
            <person name="Hughes G.M."/>
            <person name="Lavrichenko K."/>
            <person name="Devanna P."/>
            <person name="Winkler S."/>
            <person name="Jermiin L.S."/>
            <person name="Skirmuntt E.C."/>
            <person name="Katzourakis A."/>
            <person name="Burkitt-Gray L."/>
            <person name="Ray D.A."/>
            <person name="Sullivan K.A.M."/>
            <person name="Roscito J.G."/>
            <person name="Kirilenko B.M."/>
            <person name="Davalos L.M."/>
            <person name="Corthals A.P."/>
            <person name="Power M.L."/>
            <person name="Jones G."/>
            <person name="Ransome R.D."/>
            <person name="Dechmann D.K.N."/>
            <person name="Locatelli A.G."/>
            <person name="Puechmaille S.J."/>
            <person name="Fedrigo O."/>
            <person name="Jarvis E.D."/>
            <person name="Hiller M."/>
            <person name="Vernes S.C."/>
            <person name="Myers E.W."/>
            <person name="Teeling E.C."/>
        </authorList>
    </citation>
    <scope>NUCLEOTIDE SEQUENCE [LARGE SCALE GENOMIC DNA]</scope>
    <source>
        <strain evidence="1">MPipKuh1</strain>
        <tissue evidence="1">Flight muscle</tissue>
    </source>
</reference>
<dbReference type="EMBL" id="JACAGB010000012">
    <property type="protein sequence ID" value="KAF6331821.1"/>
    <property type="molecule type" value="Genomic_DNA"/>
</dbReference>
<evidence type="ECO:0000313" key="1">
    <source>
        <dbReference type="EMBL" id="KAF6331821.1"/>
    </source>
</evidence>